<evidence type="ECO:0000313" key="1">
    <source>
        <dbReference type="EMBL" id="NBC35740.1"/>
    </source>
</evidence>
<comment type="caution">
    <text evidence="1">The sequence shown here is derived from an EMBL/GenBank/DDBJ whole genome shotgun (WGS) entry which is preliminary data.</text>
</comment>
<sequence length="68" mass="7809">MLLLQIENFLLQSGMSWTRFGRIVAHDPRLVGDMRNGRQPRPALTRRIIAFITTHHQNTATTETTHAL</sequence>
<gene>
    <name evidence="1" type="ORF">GTZ99_04120</name>
</gene>
<organism evidence="1 2">
    <name type="scientific">Novosphingobium ovatum</name>
    <dbReference type="NCBI Taxonomy" id="1908523"/>
    <lineage>
        <taxon>Bacteria</taxon>
        <taxon>Pseudomonadati</taxon>
        <taxon>Pseudomonadota</taxon>
        <taxon>Alphaproteobacteria</taxon>
        <taxon>Sphingomonadales</taxon>
        <taxon>Sphingomonadaceae</taxon>
        <taxon>Novosphingobium</taxon>
    </lineage>
</organism>
<dbReference type="RefSeq" id="WP_161716980.1">
    <property type="nucleotide sequence ID" value="NZ_JAAAPO010000001.1"/>
</dbReference>
<protein>
    <submittedName>
        <fullName evidence="1">Uncharacterized protein</fullName>
    </submittedName>
</protein>
<accession>A0ABW9XB30</accession>
<dbReference type="Proteomes" id="UP000753724">
    <property type="component" value="Unassembled WGS sequence"/>
</dbReference>
<name>A0ABW9XB30_9SPHN</name>
<evidence type="ECO:0000313" key="2">
    <source>
        <dbReference type="Proteomes" id="UP000753724"/>
    </source>
</evidence>
<proteinExistence type="predicted"/>
<dbReference type="EMBL" id="JAAAPO010000001">
    <property type="protein sequence ID" value="NBC35740.1"/>
    <property type="molecule type" value="Genomic_DNA"/>
</dbReference>
<reference evidence="2" key="1">
    <citation type="submission" date="2020-01" db="EMBL/GenBank/DDBJ databases">
        <title>Sphingomonas sp. strain CSW-10.</title>
        <authorList>
            <person name="Chen W.-M."/>
        </authorList>
    </citation>
    <scope>NUCLEOTIDE SEQUENCE [LARGE SCALE GENOMIC DNA]</scope>
    <source>
        <strain evidence="2">FSY-8</strain>
    </source>
</reference>
<keyword evidence="2" id="KW-1185">Reference proteome</keyword>